<feature type="region of interest" description="Disordered" evidence="1">
    <location>
        <begin position="31"/>
        <end position="70"/>
    </location>
</feature>
<sequence>MPPADYEPEPTKLLPAPQIVEATGIRRVLLDVPASPAPEDAGRPVPITANEPASPQDTPTGGIAPGPAATAVATPAPAVVVGSIAPAVATTPASPAAEETGALIDTAAADAHDTMEVDNLSEISDDPDDILTRDEDISTNQLCDSISTDRSGSSQRVDPIGHEMDGELGAGKMNLQTLTVAPGLPKEGEVVPNTMATGPSPHTIGTADAGTVLEPSSVSNQQLSKEAGKLNANKELKEEMDLDFEEISDGELEAEESSRCRGLGDPLGVDWGSLTQEALRPQKPVTQMEQQFPVSARNRWKSHHILTEIGVSSLLVYHNYAQRVLTESKKKLREELEEFRAASVAGRAALEEKKLLLTKREDEEDGAVPVRGTDDSASIKTETGEEERAHGSPAEVVVVKQQKSLPEQPESNVSSIERDLEDVDRILHPVAAVHVAMREQARARRNLILASEPVSGQRQQCGRALSARRDLQIRRQLCGYPSATLATMTTAGSTAGYLNQELHADAPLGGGGGTASSVLHDQILQMYREMLDQQNKHQLGGIYTHLKTV</sequence>
<dbReference type="VEuPathDB" id="VectorBase:AEPI007660"/>
<dbReference type="InterPro" id="IPR040427">
    <property type="entry name" value="Flacc"/>
</dbReference>
<name>A0A182PL43_9DIPT</name>
<dbReference type="STRING" id="199890.A0A182PL43"/>
<feature type="region of interest" description="Disordered" evidence="1">
    <location>
        <begin position="361"/>
        <end position="393"/>
    </location>
</feature>
<dbReference type="EnsemblMetazoa" id="AEPI007660-RA">
    <property type="protein sequence ID" value="AEPI007660-PA"/>
    <property type="gene ID" value="AEPI007660"/>
</dbReference>
<keyword evidence="3" id="KW-1185">Reference proteome</keyword>
<protein>
    <submittedName>
        <fullName evidence="2">Uncharacterized protein</fullName>
    </submittedName>
</protein>
<reference evidence="2" key="2">
    <citation type="submission" date="2020-05" db="UniProtKB">
        <authorList>
            <consortium name="EnsemblMetazoa"/>
        </authorList>
    </citation>
    <scope>IDENTIFICATION</scope>
    <source>
        <strain evidence="2">Epiroticus2</strain>
    </source>
</reference>
<dbReference type="PANTHER" id="PTHR38563:SF1">
    <property type="entry name" value="FL(2)D-ASSOCIATED COMPLEX COMPONENT"/>
    <property type="match status" value="1"/>
</dbReference>
<dbReference type="GO" id="GO:0016556">
    <property type="term" value="P:mRNA modification"/>
    <property type="evidence" value="ECO:0007669"/>
    <property type="project" value="InterPro"/>
</dbReference>
<reference evidence="3" key="1">
    <citation type="submission" date="2013-03" db="EMBL/GenBank/DDBJ databases">
        <title>The Genome Sequence of Anopheles epiroticus epiroticus2.</title>
        <authorList>
            <consortium name="The Broad Institute Genomics Platform"/>
            <person name="Neafsey D.E."/>
            <person name="Howell P."/>
            <person name="Walker B."/>
            <person name="Young S.K."/>
            <person name="Zeng Q."/>
            <person name="Gargeya S."/>
            <person name="Fitzgerald M."/>
            <person name="Haas B."/>
            <person name="Abouelleil A."/>
            <person name="Allen A.W."/>
            <person name="Alvarado L."/>
            <person name="Arachchi H.M."/>
            <person name="Berlin A.M."/>
            <person name="Chapman S.B."/>
            <person name="Gainer-Dewar J."/>
            <person name="Goldberg J."/>
            <person name="Griggs A."/>
            <person name="Gujja S."/>
            <person name="Hansen M."/>
            <person name="Howarth C."/>
            <person name="Imamovic A."/>
            <person name="Ireland A."/>
            <person name="Larimer J."/>
            <person name="McCowan C."/>
            <person name="Murphy C."/>
            <person name="Pearson M."/>
            <person name="Poon T.W."/>
            <person name="Priest M."/>
            <person name="Roberts A."/>
            <person name="Saif S."/>
            <person name="Shea T."/>
            <person name="Sisk P."/>
            <person name="Sykes S."/>
            <person name="Wortman J."/>
            <person name="Nusbaum C."/>
            <person name="Birren B."/>
        </authorList>
    </citation>
    <scope>NUCLEOTIDE SEQUENCE [LARGE SCALE GENOMIC DNA]</scope>
    <source>
        <strain evidence="3">Epiroticus2</strain>
    </source>
</reference>
<accession>A0A182PL43</accession>
<organism evidence="2 3">
    <name type="scientific">Anopheles epiroticus</name>
    <dbReference type="NCBI Taxonomy" id="199890"/>
    <lineage>
        <taxon>Eukaryota</taxon>
        <taxon>Metazoa</taxon>
        <taxon>Ecdysozoa</taxon>
        <taxon>Arthropoda</taxon>
        <taxon>Hexapoda</taxon>
        <taxon>Insecta</taxon>
        <taxon>Pterygota</taxon>
        <taxon>Neoptera</taxon>
        <taxon>Endopterygota</taxon>
        <taxon>Diptera</taxon>
        <taxon>Nematocera</taxon>
        <taxon>Culicoidea</taxon>
        <taxon>Culicidae</taxon>
        <taxon>Anophelinae</taxon>
        <taxon>Anopheles</taxon>
    </lineage>
</organism>
<feature type="compositionally biased region" description="Low complexity" evidence="1">
    <location>
        <begin position="58"/>
        <end position="70"/>
    </location>
</feature>
<evidence type="ECO:0000256" key="1">
    <source>
        <dbReference type="SAM" id="MobiDB-lite"/>
    </source>
</evidence>
<proteinExistence type="predicted"/>
<evidence type="ECO:0000313" key="2">
    <source>
        <dbReference type="EnsemblMetazoa" id="AEPI007660-PA"/>
    </source>
</evidence>
<evidence type="ECO:0000313" key="3">
    <source>
        <dbReference type="Proteomes" id="UP000075885"/>
    </source>
</evidence>
<dbReference type="Proteomes" id="UP000075885">
    <property type="component" value="Unassembled WGS sequence"/>
</dbReference>
<dbReference type="AlphaFoldDB" id="A0A182PL43"/>
<dbReference type="PANTHER" id="PTHR38563">
    <property type="entry name" value="FL(2)D-ASSOCIATED COMPLEX COMPONENT"/>
    <property type="match status" value="1"/>
</dbReference>
<dbReference type="GO" id="GO:0036396">
    <property type="term" value="C:RNA N6-methyladenosine methyltransferase complex"/>
    <property type="evidence" value="ECO:0007669"/>
    <property type="project" value="InterPro"/>
</dbReference>